<accession>A0AAD7KXP3</accession>
<feature type="domain" description="RING-type" evidence="15">
    <location>
        <begin position="55"/>
        <end position="97"/>
    </location>
</feature>
<evidence type="ECO:0000256" key="12">
    <source>
        <dbReference type="ARBA" id="ARBA00023136"/>
    </source>
</evidence>
<dbReference type="EMBL" id="JARAOO010000012">
    <property type="protein sequence ID" value="KAJ7947902.1"/>
    <property type="molecule type" value="Genomic_DNA"/>
</dbReference>
<proteinExistence type="inferred from homology"/>
<keyword evidence="11" id="KW-1133">Transmembrane helix</keyword>
<dbReference type="AlphaFoldDB" id="A0AAD7KXP3"/>
<dbReference type="GO" id="GO:0008270">
    <property type="term" value="F:zinc ion binding"/>
    <property type="evidence" value="ECO:0007669"/>
    <property type="project" value="UniProtKB-KW"/>
</dbReference>
<dbReference type="PANTHER" id="PTHR14155:SF592">
    <property type="entry name" value="RING-H2 FINGER PROTEIN ATL57"/>
    <property type="match status" value="1"/>
</dbReference>
<keyword evidence="7" id="KW-0479">Metal-binding</keyword>
<dbReference type="InterPro" id="IPR013083">
    <property type="entry name" value="Znf_RING/FYVE/PHD"/>
</dbReference>
<dbReference type="Proteomes" id="UP001163823">
    <property type="component" value="Chromosome 12"/>
</dbReference>
<evidence type="ECO:0000256" key="7">
    <source>
        <dbReference type="ARBA" id="ARBA00022723"/>
    </source>
</evidence>
<evidence type="ECO:0000256" key="2">
    <source>
        <dbReference type="ARBA" id="ARBA00004167"/>
    </source>
</evidence>
<keyword evidence="17" id="KW-1185">Reference proteome</keyword>
<comment type="catalytic activity">
    <reaction evidence="1">
        <text>S-ubiquitinyl-[E2 ubiquitin-conjugating enzyme]-L-cysteine + [acceptor protein]-L-lysine = [E2 ubiquitin-conjugating enzyme]-L-cysteine + N(6)-ubiquitinyl-[acceptor protein]-L-lysine.</text>
        <dbReference type="EC" id="2.3.2.27"/>
    </reaction>
</comment>
<evidence type="ECO:0000256" key="13">
    <source>
        <dbReference type="ARBA" id="ARBA00024209"/>
    </source>
</evidence>
<evidence type="ECO:0000313" key="17">
    <source>
        <dbReference type="Proteomes" id="UP001163823"/>
    </source>
</evidence>
<dbReference type="Pfam" id="PF13639">
    <property type="entry name" value="zf-RING_2"/>
    <property type="match status" value="1"/>
</dbReference>
<gene>
    <name evidence="16" type="ORF">O6P43_028448</name>
</gene>
<dbReference type="InterPro" id="IPR053238">
    <property type="entry name" value="RING-H2_zinc_finger"/>
</dbReference>
<evidence type="ECO:0000256" key="14">
    <source>
        <dbReference type="PROSITE-ProRule" id="PRU00175"/>
    </source>
</evidence>
<name>A0AAD7KXP3_QUISA</name>
<protein>
    <recommendedName>
        <fullName evidence="4">RING-type E3 ubiquitin transferase</fullName>
        <ecNumber evidence="4">2.3.2.27</ecNumber>
    </recommendedName>
</protein>
<keyword evidence="8 14" id="KW-0863">Zinc-finger</keyword>
<dbReference type="SMART" id="SM00184">
    <property type="entry name" value="RING"/>
    <property type="match status" value="1"/>
</dbReference>
<evidence type="ECO:0000256" key="5">
    <source>
        <dbReference type="ARBA" id="ARBA00022679"/>
    </source>
</evidence>
<keyword evidence="9" id="KW-0833">Ubl conjugation pathway</keyword>
<evidence type="ECO:0000256" key="10">
    <source>
        <dbReference type="ARBA" id="ARBA00022833"/>
    </source>
</evidence>
<evidence type="ECO:0000256" key="6">
    <source>
        <dbReference type="ARBA" id="ARBA00022692"/>
    </source>
</evidence>
<evidence type="ECO:0000313" key="16">
    <source>
        <dbReference type="EMBL" id="KAJ7947902.1"/>
    </source>
</evidence>
<keyword evidence="10" id="KW-0862">Zinc</keyword>
<evidence type="ECO:0000256" key="1">
    <source>
        <dbReference type="ARBA" id="ARBA00000900"/>
    </source>
</evidence>
<keyword evidence="5" id="KW-0808">Transferase</keyword>
<comment type="pathway">
    <text evidence="3">Protein modification; protein ubiquitination.</text>
</comment>
<evidence type="ECO:0000256" key="3">
    <source>
        <dbReference type="ARBA" id="ARBA00004906"/>
    </source>
</evidence>
<dbReference type="Gene3D" id="3.30.40.10">
    <property type="entry name" value="Zinc/RING finger domain, C3HC4 (zinc finger)"/>
    <property type="match status" value="1"/>
</dbReference>
<dbReference type="PROSITE" id="PS50089">
    <property type="entry name" value="ZF_RING_2"/>
    <property type="match status" value="1"/>
</dbReference>
<keyword evidence="12" id="KW-0472">Membrane</keyword>
<reference evidence="16" key="1">
    <citation type="journal article" date="2023" name="Science">
        <title>Elucidation of the pathway for biosynthesis of saponin adjuvants from the soapbark tree.</title>
        <authorList>
            <person name="Reed J."/>
            <person name="Orme A."/>
            <person name="El-Demerdash A."/>
            <person name="Owen C."/>
            <person name="Martin L.B.B."/>
            <person name="Misra R.C."/>
            <person name="Kikuchi S."/>
            <person name="Rejzek M."/>
            <person name="Martin A.C."/>
            <person name="Harkess A."/>
            <person name="Leebens-Mack J."/>
            <person name="Louveau T."/>
            <person name="Stephenson M.J."/>
            <person name="Osbourn A."/>
        </authorList>
    </citation>
    <scope>NUCLEOTIDE SEQUENCE</scope>
    <source>
        <strain evidence="16">S10</strain>
    </source>
</reference>
<dbReference type="KEGG" id="qsa:O6P43_028448"/>
<comment type="subcellular location">
    <subcellularLocation>
        <location evidence="2">Membrane</location>
        <topology evidence="2">Single-pass membrane protein</topology>
    </subcellularLocation>
</comment>
<dbReference type="InterPro" id="IPR001841">
    <property type="entry name" value="Znf_RING"/>
</dbReference>
<sequence>MSSRRHHHDGFRPSSSLSEFHRSRSAASYGGLDPTTIHSLPVFSHREDAKYRIDCAICLTEFQVAESVKMIPYCKHEFHPECIDKWLFSHVTCPVCRSTQFLEVKCDGGLGVVEQRVDQGAERH</sequence>
<dbReference type="FunFam" id="3.30.40.10:FF:000187">
    <property type="entry name" value="E3 ubiquitin-protein ligase ATL6"/>
    <property type="match status" value="1"/>
</dbReference>
<dbReference type="EC" id="2.3.2.27" evidence="4"/>
<comment type="caution">
    <text evidence="16">The sequence shown here is derived from an EMBL/GenBank/DDBJ whole genome shotgun (WGS) entry which is preliminary data.</text>
</comment>
<evidence type="ECO:0000256" key="4">
    <source>
        <dbReference type="ARBA" id="ARBA00012483"/>
    </source>
</evidence>
<evidence type="ECO:0000256" key="11">
    <source>
        <dbReference type="ARBA" id="ARBA00022989"/>
    </source>
</evidence>
<dbReference type="SUPFAM" id="SSF57850">
    <property type="entry name" value="RING/U-box"/>
    <property type="match status" value="1"/>
</dbReference>
<evidence type="ECO:0000259" key="15">
    <source>
        <dbReference type="PROSITE" id="PS50089"/>
    </source>
</evidence>
<evidence type="ECO:0000256" key="9">
    <source>
        <dbReference type="ARBA" id="ARBA00022786"/>
    </source>
</evidence>
<evidence type="ECO:0000256" key="8">
    <source>
        <dbReference type="ARBA" id="ARBA00022771"/>
    </source>
</evidence>
<dbReference type="PANTHER" id="PTHR14155">
    <property type="entry name" value="RING FINGER DOMAIN-CONTAINING"/>
    <property type="match status" value="1"/>
</dbReference>
<keyword evidence="6" id="KW-0812">Transmembrane</keyword>
<dbReference type="GO" id="GO:0061630">
    <property type="term" value="F:ubiquitin protein ligase activity"/>
    <property type="evidence" value="ECO:0007669"/>
    <property type="project" value="UniProtKB-EC"/>
</dbReference>
<dbReference type="GO" id="GO:0016020">
    <property type="term" value="C:membrane"/>
    <property type="evidence" value="ECO:0007669"/>
    <property type="project" value="UniProtKB-SubCell"/>
</dbReference>
<organism evidence="16 17">
    <name type="scientific">Quillaja saponaria</name>
    <name type="common">Soap bark tree</name>
    <dbReference type="NCBI Taxonomy" id="32244"/>
    <lineage>
        <taxon>Eukaryota</taxon>
        <taxon>Viridiplantae</taxon>
        <taxon>Streptophyta</taxon>
        <taxon>Embryophyta</taxon>
        <taxon>Tracheophyta</taxon>
        <taxon>Spermatophyta</taxon>
        <taxon>Magnoliopsida</taxon>
        <taxon>eudicotyledons</taxon>
        <taxon>Gunneridae</taxon>
        <taxon>Pentapetalae</taxon>
        <taxon>rosids</taxon>
        <taxon>fabids</taxon>
        <taxon>Fabales</taxon>
        <taxon>Quillajaceae</taxon>
        <taxon>Quillaja</taxon>
    </lineage>
</organism>
<comment type="similarity">
    <text evidence="13">Belongs to the RING-type zinc finger family. ATL subfamily.</text>
</comment>